<dbReference type="InterPro" id="IPR008670">
    <property type="entry name" value="CoA_reduct_LuxC"/>
</dbReference>
<evidence type="ECO:0000256" key="7">
    <source>
        <dbReference type="ARBA" id="ARBA00049412"/>
    </source>
</evidence>
<dbReference type="CDD" id="cd07080">
    <property type="entry name" value="ALDH_Acyl-CoA-Red_LuxC"/>
    <property type="match status" value="1"/>
</dbReference>
<dbReference type="EMBL" id="FJNE01000007">
    <property type="protein sequence ID" value="CZQ97536.1"/>
    <property type="molecule type" value="Genomic_DNA"/>
</dbReference>
<keyword evidence="5 8" id="KW-0560">Oxidoreductase</keyword>
<dbReference type="InterPro" id="IPR016161">
    <property type="entry name" value="Ald_DH/histidinol_DH"/>
</dbReference>
<reference evidence="9 10" key="1">
    <citation type="submission" date="2016-02" db="EMBL/GenBank/DDBJ databases">
        <authorList>
            <person name="Wen L."/>
            <person name="He K."/>
            <person name="Yang H."/>
        </authorList>
    </citation>
    <scope>NUCLEOTIDE SEQUENCE [LARGE SCALE GENOMIC DNA]</scope>
    <source>
        <strain evidence="9">Trichococcus palustris</strain>
    </source>
</reference>
<dbReference type="PROSITE" id="PS51257">
    <property type="entry name" value="PROKAR_LIPOPROTEIN"/>
    <property type="match status" value="1"/>
</dbReference>
<dbReference type="SUPFAM" id="SSF53720">
    <property type="entry name" value="ALDH-like"/>
    <property type="match status" value="1"/>
</dbReference>
<evidence type="ECO:0000256" key="5">
    <source>
        <dbReference type="ARBA" id="ARBA00023002"/>
    </source>
</evidence>
<organism evidence="9 10">
    <name type="scientific">Trichococcus palustris</name>
    <dbReference type="NCBI Taxonomy" id="140314"/>
    <lineage>
        <taxon>Bacteria</taxon>
        <taxon>Bacillati</taxon>
        <taxon>Bacillota</taxon>
        <taxon>Bacilli</taxon>
        <taxon>Lactobacillales</taxon>
        <taxon>Carnobacteriaceae</taxon>
        <taxon>Trichococcus</taxon>
    </lineage>
</organism>
<evidence type="ECO:0000313" key="10">
    <source>
        <dbReference type="Proteomes" id="UP000242754"/>
    </source>
</evidence>
<dbReference type="EC" id="1.2.1.50" evidence="8"/>
<dbReference type="InterPro" id="IPR016162">
    <property type="entry name" value="Ald_DH_N"/>
</dbReference>
<keyword evidence="4 8" id="KW-0521">NADP</keyword>
<dbReference type="Proteomes" id="UP000242754">
    <property type="component" value="Unassembled WGS sequence"/>
</dbReference>
<dbReference type="RefSeq" id="WP_087033701.1">
    <property type="nucleotide sequence ID" value="NZ_FJNE01000007.1"/>
</dbReference>
<dbReference type="PIRSF" id="PIRSF009414">
    <property type="entry name" value="LuxC"/>
    <property type="match status" value="1"/>
</dbReference>
<proteinExistence type="inferred from homology"/>
<comment type="function">
    <text evidence="1">LuxC is the fatty acid reductase enzyme responsible for synthesis of the aldehyde substrate for the luminescent reaction catalyzed by luciferase.</text>
</comment>
<dbReference type="Pfam" id="PF05893">
    <property type="entry name" value="LuxC"/>
    <property type="match status" value="1"/>
</dbReference>
<dbReference type="AlphaFoldDB" id="A0A143YU69"/>
<dbReference type="STRING" id="140314.SAMN04488076_1406"/>
<keyword evidence="10" id="KW-1185">Reference proteome</keyword>
<evidence type="ECO:0000256" key="2">
    <source>
        <dbReference type="ARBA" id="ARBA00004908"/>
    </source>
</evidence>
<dbReference type="GO" id="GO:0008218">
    <property type="term" value="P:bioluminescence"/>
    <property type="evidence" value="ECO:0007669"/>
    <property type="project" value="UniProtKB-KW"/>
</dbReference>
<sequence>MTEQKRQQIHLGYVPAAFQGCLSEKIFSYEGRDESVSMSMPVLTPESAEKLTAFLHDRQQAMATIPVKDRVRVIDRAIRQLLDREHPYRRLAEKWLPVMTGYDADIIRLGLTRYLKLFQEHELARFLHADFGNPSLLDQFQPNAKGSFTRAVGLPITCHIWAGNVPSLSLWSLVSACLVKSSVIGKVSSGEPLMASLFAQLLVANEPRLADSLAIVYWPGGDEAVEKELFANVEGVLAYGNNQTVAAVRSRVPITTRFLPYGHKLSFSVVAKEALDRFKASDTLQRLAKDSVFYDQQGCYSSQVVFVEENEALPSAVFAKMLAQQFARDQLRYPRRELSLAEQTSLKQWLDMRELQMIKADRDFLLTDEEAHWGVYYQADCGSPGLTASALNRTVTVIPFRRQADLQPFLERHRALLQTAGLAVPTETLFAWAEFLAGEGVTRISAIGEMTLPEAGWHHDGGLNLMSLVNMVDLERSAESLAVKYSATAD</sequence>
<dbReference type="GO" id="GO:0003995">
    <property type="term" value="F:acyl-CoA dehydrogenase activity"/>
    <property type="evidence" value="ECO:0007669"/>
    <property type="project" value="InterPro"/>
</dbReference>
<gene>
    <name evidence="9" type="ORF">Tpal_2139</name>
</gene>
<evidence type="ECO:0000256" key="1">
    <source>
        <dbReference type="ARBA" id="ARBA00003277"/>
    </source>
</evidence>
<evidence type="ECO:0000256" key="8">
    <source>
        <dbReference type="PIRNR" id="PIRNR009414"/>
    </source>
</evidence>
<dbReference type="UniPathway" id="UPA00569"/>
<dbReference type="GO" id="GO:0050062">
    <property type="term" value="F:long-chain-fatty-acyl-CoA reductase activity"/>
    <property type="evidence" value="ECO:0007669"/>
    <property type="project" value="UniProtKB-EC"/>
</dbReference>
<evidence type="ECO:0000256" key="3">
    <source>
        <dbReference type="ARBA" id="ARBA00010915"/>
    </source>
</evidence>
<comment type="similarity">
    <text evidence="3 8">Belongs to the LuxC family.</text>
</comment>
<protein>
    <recommendedName>
        <fullName evidence="8">Acyl-CoA reductase</fullName>
        <ecNumber evidence="8">1.2.1.50</ecNumber>
    </recommendedName>
</protein>
<evidence type="ECO:0000256" key="4">
    <source>
        <dbReference type="ARBA" id="ARBA00022857"/>
    </source>
</evidence>
<comment type="pathway">
    <text evidence="2">Lipid metabolism; fatty acid reduction for biolumincescence.</text>
</comment>
<evidence type="ECO:0000313" key="9">
    <source>
        <dbReference type="EMBL" id="CZQ97536.1"/>
    </source>
</evidence>
<accession>A0A143YU69</accession>
<keyword evidence="6" id="KW-0455">Luminescence</keyword>
<dbReference type="OrthoDB" id="580775at2"/>
<name>A0A143YU69_9LACT</name>
<evidence type="ECO:0000256" key="6">
    <source>
        <dbReference type="ARBA" id="ARBA00023223"/>
    </source>
</evidence>
<comment type="catalytic activity">
    <reaction evidence="7 8">
        <text>a long-chain fatty aldehyde + NADP(+) + CoA = a long-chain fatty acyl-CoA + NADPH + H(+)</text>
        <dbReference type="Rhea" id="RHEA:15437"/>
        <dbReference type="ChEBI" id="CHEBI:15378"/>
        <dbReference type="ChEBI" id="CHEBI:17176"/>
        <dbReference type="ChEBI" id="CHEBI:57287"/>
        <dbReference type="ChEBI" id="CHEBI:57783"/>
        <dbReference type="ChEBI" id="CHEBI:58349"/>
        <dbReference type="ChEBI" id="CHEBI:83139"/>
        <dbReference type="EC" id="1.2.1.50"/>
    </reaction>
</comment>
<dbReference type="Gene3D" id="3.40.605.10">
    <property type="entry name" value="Aldehyde Dehydrogenase, Chain A, domain 1"/>
    <property type="match status" value="1"/>
</dbReference>